<dbReference type="GO" id="GO:1990526">
    <property type="term" value="C:Ste12p-Dig1p-Dig2p complex"/>
    <property type="evidence" value="ECO:0007669"/>
    <property type="project" value="TreeGrafter"/>
</dbReference>
<reference evidence="7" key="1">
    <citation type="journal article" date="2018" name="Nat. Microbiol.">
        <title>Leveraging single-cell genomics to expand the fungal tree of life.</title>
        <authorList>
            <person name="Ahrendt S.R."/>
            <person name="Quandt C.A."/>
            <person name="Ciobanu D."/>
            <person name="Clum A."/>
            <person name="Salamov A."/>
            <person name="Andreopoulos B."/>
            <person name="Cheng J.F."/>
            <person name="Woyke T."/>
            <person name="Pelin A."/>
            <person name="Henrissat B."/>
            <person name="Reynolds N.K."/>
            <person name="Benny G.L."/>
            <person name="Smith M.E."/>
            <person name="James T.Y."/>
            <person name="Grigoriev I.V."/>
        </authorList>
    </citation>
    <scope>NUCLEOTIDE SEQUENCE [LARGE SCALE GENOMIC DNA]</scope>
    <source>
        <strain evidence="7">Baker2002</strain>
    </source>
</reference>
<keyword evidence="3" id="KW-0804">Transcription</keyword>
<dbReference type="GO" id="GO:0003700">
    <property type="term" value="F:DNA-binding transcription factor activity"/>
    <property type="evidence" value="ECO:0007669"/>
    <property type="project" value="InterPro"/>
</dbReference>
<keyword evidence="2" id="KW-0805">Transcription regulation</keyword>
<dbReference type="GO" id="GO:2000220">
    <property type="term" value="P:regulation of pseudohyphal growth"/>
    <property type="evidence" value="ECO:0007669"/>
    <property type="project" value="TreeGrafter"/>
</dbReference>
<dbReference type="InterPro" id="IPR052127">
    <property type="entry name" value="STE12_transcription_factor"/>
</dbReference>
<feature type="non-terminal residue" evidence="6">
    <location>
        <position position="178"/>
    </location>
</feature>
<dbReference type="SMART" id="SM00424">
    <property type="entry name" value="STE"/>
    <property type="match status" value="1"/>
</dbReference>
<evidence type="ECO:0000256" key="3">
    <source>
        <dbReference type="ARBA" id="ARBA00023163"/>
    </source>
</evidence>
<dbReference type="GO" id="GO:0005634">
    <property type="term" value="C:nucleus"/>
    <property type="evidence" value="ECO:0007669"/>
    <property type="project" value="UniProtKB-SubCell"/>
</dbReference>
<dbReference type="PANTHER" id="PTHR47427:SF1">
    <property type="entry name" value="PROTEIN STE12"/>
    <property type="match status" value="1"/>
</dbReference>
<dbReference type="Proteomes" id="UP000268321">
    <property type="component" value="Unassembled WGS sequence"/>
</dbReference>
<dbReference type="Pfam" id="PF02200">
    <property type="entry name" value="STE"/>
    <property type="match status" value="1"/>
</dbReference>
<evidence type="ECO:0000313" key="6">
    <source>
        <dbReference type="EMBL" id="RKP32109.1"/>
    </source>
</evidence>
<dbReference type="PANTHER" id="PTHR47427">
    <property type="entry name" value="PROTEIN STE12"/>
    <property type="match status" value="1"/>
</dbReference>
<dbReference type="InterPro" id="IPR003120">
    <property type="entry name" value="Ste12"/>
</dbReference>
<dbReference type="EMBL" id="ML004434">
    <property type="protein sequence ID" value="RKP32109.1"/>
    <property type="molecule type" value="Genomic_DNA"/>
</dbReference>
<gene>
    <name evidence="6" type="ORF">METBISCDRAFT_12788</name>
</gene>
<name>A0A4V1J3H8_9ASCO</name>
<evidence type="ECO:0000313" key="7">
    <source>
        <dbReference type="Proteomes" id="UP000268321"/>
    </source>
</evidence>
<keyword evidence="7" id="KW-1185">Reference proteome</keyword>
<evidence type="ECO:0000256" key="4">
    <source>
        <dbReference type="ARBA" id="ARBA00023242"/>
    </source>
</evidence>
<keyword evidence="4" id="KW-0539">Nucleus</keyword>
<comment type="subcellular location">
    <subcellularLocation>
        <location evidence="1">Nucleus</location>
    </subcellularLocation>
</comment>
<dbReference type="GO" id="GO:1990527">
    <property type="term" value="C:Tec1p-Ste12p-Dig1p complex"/>
    <property type="evidence" value="ECO:0007669"/>
    <property type="project" value="TreeGrafter"/>
</dbReference>
<evidence type="ECO:0000256" key="5">
    <source>
        <dbReference type="ARBA" id="ARBA00024345"/>
    </source>
</evidence>
<evidence type="ECO:0000256" key="2">
    <source>
        <dbReference type="ARBA" id="ARBA00023015"/>
    </source>
</evidence>
<protein>
    <submittedName>
        <fullName evidence="6">STE-domain-containing protein</fullName>
    </submittedName>
</protein>
<organism evidence="6 7">
    <name type="scientific">Metschnikowia bicuspidata</name>
    <dbReference type="NCBI Taxonomy" id="27322"/>
    <lineage>
        <taxon>Eukaryota</taxon>
        <taxon>Fungi</taxon>
        <taxon>Dikarya</taxon>
        <taxon>Ascomycota</taxon>
        <taxon>Saccharomycotina</taxon>
        <taxon>Pichiomycetes</taxon>
        <taxon>Metschnikowiaceae</taxon>
        <taxon>Metschnikowia</taxon>
    </lineage>
</organism>
<proteinExistence type="inferred from homology"/>
<comment type="similarity">
    <text evidence="5">Belongs to the STE12 transcription factor family.</text>
</comment>
<sequence>MAKSKVPRDEVASTIESVRAIEDIRFFLLTAPANWLGNQIIRRYCLSNNDGYVSCVRWNGLFFITGTDIVRCIMYKFQHFGRTITDRKKFEEGVFLDLRNLRVGNDAVLETPKLKFLDFLHKNQCIRTQKKQKVFFWFNVAHDKLMADALERDIKRERSGQSAVSTAVHEPALSFHYD</sequence>
<accession>A0A4V1J3H8</accession>
<evidence type="ECO:0000256" key="1">
    <source>
        <dbReference type="ARBA" id="ARBA00004123"/>
    </source>
</evidence>
<dbReference type="OrthoDB" id="1095242at2759"/>
<dbReference type="AlphaFoldDB" id="A0A4V1J3H8"/>